<organism evidence="1 2">
    <name type="scientific">Abeliophyllum distichum</name>
    <dbReference type="NCBI Taxonomy" id="126358"/>
    <lineage>
        <taxon>Eukaryota</taxon>
        <taxon>Viridiplantae</taxon>
        <taxon>Streptophyta</taxon>
        <taxon>Embryophyta</taxon>
        <taxon>Tracheophyta</taxon>
        <taxon>Spermatophyta</taxon>
        <taxon>Magnoliopsida</taxon>
        <taxon>eudicotyledons</taxon>
        <taxon>Gunneridae</taxon>
        <taxon>Pentapetalae</taxon>
        <taxon>asterids</taxon>
        <taxon>lamiids</taxon>
        <taxon>Lamiales</taxon>
        <taxon>Oleaceae</taxon>
        <taxon>Forsythieae</taxon>
        <taxon>Abeliophyllum</taxon>
    </lineage>
</organism>
<keyword evidence="2" id="KW-1185">Reference proteome</keyword>
<gene>
    <name evidence="1" type="ORF">Adt_15728</name>
</gene>
<dbReference type="EMBL" id="JBFOLK010000004">
    <property type="protein sequence ID" value="KAL2519481.1"/>
    <property type="molecule type" value="Genomic_DNA"/>
</dbReference>
<sequence>MSTSSARIRERRWYTVVVLTTTSIVQHYREGRESTKKEGSIRPIFAKDQSNNFFFFTEQGPNMQRTGHVKSSCNLHASMQNLSPITDTIRLNHTPITASSSLMAHVTPSRNLTAYMQPPLHDSSITASLRLRQSHTNGPPAALQAGLLLIGAIDQLNHQNRQTHRIVHRPTNQGSPCPYQRISPLRFYDKLAMILGNGTHSQSAAKRFWFTLYINRYGFINSTEVALFTCPGRSFGKGFGAA</sequence>
<dbReference type="AlphaFoldDB" id="A0ABD1U3A0"/>
<name>A0ABD1U3A0_9LAMI</name>
<accession>A0ABD1U3A0</accession>
<reference evidence="2" key="1">
    <citation type="submission" date="2024-07" db="EMBL/GenBank/DDBJ databases">
        <title>Two chromosome-level genome assemblies of Korean endemic species Abeliophyllum distichum and Forsythia ovata (Oleaceae).</title>
        <authorList>
            <person name="Jang H."/>
        </authorList>
    </citation>
    <scope>NUCLEOTIDE SEQUENCE [LARGE SCALE GENOMIC DNA]</scope>
</reference>
<protein>
    <submittedName>
        <fullName evidence="1">Uncharacterized protein</fullName>
    </submittedName>
</protein>
<evidence type="ECO:0000313" key="1">
    <source>
        <dbReference type="EMBL" id="KAL2519481.1"/>
    </source>
</evidence>
<comment type="caution">
    <text evidence="1">The sequence shown here is derived from an EMBL/GenBank/DDBJ whole genome shotgun (WGS) entry which is preliminary data.</text>
</comment>
<evidence type="ECO:0000313" key="2">
    <source>
        <dbReference type="Proteomes" id="UP001604336"/>
    </source>
</evidence>
<dbReference type="Proteomes" id="UP001604336">
    <property type="component" value="Unassembled WGS sequence"/>
</dbReference>
<proteinExistence type="predicted"/>